<dbReference type="EMBL" id="FNWX01000031">
    <property type="protein sequence ID" value="SEH79210.1"/>
    <property type="molecule type" value="Genomic_DNA"/>
</dbReference>
<gene>
    <name evidence="1" type="ORF">SAMN05421793_13120</name>
</gene>
<dbReference type="AlphaFoldDB" id="A0A1H6KUF5"/>
<evidence type="ECO:0000313" key="1">
    <source>
        <dbReference type="EMBL" id="SEH79210.1"/>
    </source>
</evidence>
<proteinExistence type="predicted"/>
<keyword evidence="2" id="KW-1185">Reference proteome</keyword>
<organism evidence="1 2">
    <name type="scientific">Epilithonimonas hominis</name>
    <dbReference type="NCBI Taxonomy" id="420404"/>
    <lineage>
        <taxon>Bacteria</taxon>
        <taxon>Pseudomonadati</taxon>
        <taxon>Bacteroidota</taxon>
        <taxon>Flavobacteriia</taxon>
        <taxon>Flavobacteriales</taxon>
        <taxon>Weeksellaceae</taxon>
        <taxon>Chryseobacterium group</taxon>
        <taxon>Epilithonimonas</taxon>
    </lineage>
</organism>
<protein>
    <submittedName>
        <fullName evidence="1">Uncharacterized protein</fullName>
    </submittedName>
</protein>
<evidence type="ECO:0000313" key="2">
    <source>
        <dbReference type="Proteomes" id="UP000198555"/>
    </source>
</evidence>
<accession>A0A1H6KUF5</accession>
<reference evidence="2" key="1">
    <citation type="submission" date="2016-10" db="EMBL/GenBank/DDBJ databases">
        <authorList>
            <person name="Varghese N."/>
            <person name="Submissions S."/>
        </authorList>
    </citation>
    <scope>NUCLEOTIDE SEQUENCE [LARGE SCALE GENOMIC DNA]</scope>
    <source>
        <strain evidence="2">DSM 19326</strain>
    </source>
</reference>
<dbReference type="STRING" id="420404.SAMN05421793_13120"/>
<dbReference type="Proteomes" id="UP000198555">
    <property type="component" value="Unassembled WGS sequence"/>
</dbReference>
<name>A0A1H6KUF5_9FLAO</name>
<sequence length="56" mass="6194">MAGGKKYGFSFSWKRALGVSGAKQSFARKTGVPTTRGGMERKIGNLFLDMLLKKRK</sequence>
<dbReference type="RefSeq" id="WP_177165209.1">
    <property type="nucleotide sequence ID" value="NZ_FNWX01000031.1"/>
</dbReference>